<keyword evidence="1" id="KW-0812">Transmembrane</keyword>
<keyword evidence="1" id="KW-1133">Transmembrane helix</keyword>
<feature type="transmembrane region" description="Helical" evidence="1">
    <location>
        <begin position="50"/>
        <end position="75"/>
    </location>
</feature>
<organism evidence="2 3">
    <name type="scientific">Folsomia candida</name>
    <name type="common">Springtail</name>
    <dbReference type="NCBI Taxonomy" id="158441"/>
    <lineage>
        <taxon>Eukaryota</taxon>
        <taxon>Metazoa</taxon>
        <taxon>Ecdysozoa</taxon>
        <taxon>Arthropoda</taxon>
        <taxon>Hexapoda</taxon>
        <taxon>Collembola</taxon>
        <taxon>Entomobryomorpha</taxon>
        <taxon>Isotomoidea</taxon>
        <taxon>Isotomidae</taxon>
        <taxon>Proisotominae</taxon>
        <taxon>Folsomia</taxon>
    </lineage>
</organism>
<keyword evidence="3" id="KW-1185">Reference proteome</keyword>
<reference evidence="2 3" key="1">
    <citation type="submission" date="2015-12" db="EMBL/GenBank/DDBJ databases">
        <title>The genome of Folsomia candida.</title>
        <authorList>
            <person name="Faddeeva A."/>
            <person name="Derks M.F."/>
            <person name="Anvar Y."/>
            <person name="Smit S."/>
            <person name="Van Straalen N."/>
            <person name="Roelofs D."/>
        </authorList>
    </citation>
    <scope>NUCLEOTIDE SEQUENCE [LARGE SCALE GENOMIC DNA]</scope>
    <source>
        <strain evidence="2 3">VU population</strain>
        <tissue evidence="2">Whole body</tissue>
    </source>
</reference>
<dbReference type="OrthoDB" id="8297494at2759"/>
<comment type="caution">
    <text evidence="2">The sequence shown here is derived from an EMBL/GenBank/DDBJ whole genome shotgun (WGS) entry which is preliminary data.</text>
</comment>
<feature type="transmembrane region" description="Helical" evidence="1">
    <location>
        <begin position="209"/>
        <end position="232"/>
    </location>
</feature>
<evidence type="ECO:0000256" key="1">
    <source>
        <dbReference type="SAM" id="Phobius"/>
    </source>
</evidence>
<feature type="transmembrane region" description="Helical" evidence="1">
    <location>
        <begin position="180"/>
        <end position="203"/>
    </location>
</feature>
<protein>
    <submittedName>
        <fullName evidence="2">Uncharacterized protein</fullName>
    </submittedName>
</protein>
<evidence type="ECO:0000313" key="3">
    <source>
        <dbReference type="Proteomes" id="UP000198287"/>
    </source>
</evidence>
<dbReference type="EMBL" id="LNIX01000010">
    <property type="protein sequence ID" value="OXA49809.1"/>
    <property type="molecule type" value="Genomic_DNA"/>
</dbReference>
<dbReference type="AlphaFoldDB" id="A0A226DX51"/>
<dbReference type="Proteomes" id="UP000198287">
    <property type="component" value="Unassembled WGS sequence"/>
</dbReference>
<accession>A0A226DX51</accession>
<gene>
    <name evidence="2" type="ORF">Fcan01_16002</name>
</gene>
<sequence>MFLTCVVGRWDINAENNLLQIIKTFLYFEADVMKDLPKPQLTLGVKVVKILVILCEVTVITIPMLQFALLTYAPCTSPFILSMLPKCRQITKSSHWLENSVIVLIHIFESWMCFHMMLAGTAGIIFVFFVGMVCLLGYLRILEREIAEIGNIHDVASCVQLYHKISVLEKSINAVLMERILPCFILCVPVVEIVSIFVCISFHDDIAMPGFVMFPILGLDAILATTICLTLASKVHNVSKMLARRLRSAEIMVRNRDMTMSREIKALSPLKIKFGSNFVDRRTPLVIQNFCVTKTMTLSIIRAKWKK</sequence>
<proteinExistence type="predicted"/>
<evidence type="ECO:0000313" key="2">
    <source>
        <dbReference type="EMBL" id="OXA49809.1"/>
    </source>
</evidence>
<feature type="transmembrane region" description="Helical" evidence="1">
    <location>
        <begin position="124"/>
        <end position="142"/>
    </location>
</feature>
<keyword evidence="1" id="KW-0472">Membrane</keyword>
<name>A0A226DX51_FOLCA</name>